<feature type="compositionally biased region" description="Polar residues" evidence="1">
    <location>
        <begin position="423"/>
        <end position="449"/>
    </location>
</feature>
<evidence type="ECO:0000313" key="4">
    <source>
        <dbReference type="Proteomes" id="UP001164746"/>
    </source>
</evidence>
<feature type="compositionally biased region" description="Basic residues" evidence="1">
    <location>
        <begin position="502"/>
        <end position="511"/>
    </location>
</feature>
<proteinExistence type="predicted"/>
<organism evidence="3 4">
    <name type="scientific">Mya arenaria</name>
    <name type="common">Soft-shell clam</name>
    <dbReference type="NCBI Taxonomy" id="6604"/>
    <lineage>
        <taxon>Eukaryota</taxon>
        <taxon>Metazoa</taxon>
        <taxon>Spiralia</taxon>
        <taxon>Lophotrochozoa</taxon>
        <taxon>Mollusca</taxon>
        <taxon>Bivalvia</taxon>
        <taxon>Autobranchia</taxon>
        <taxon>Heteroconchia</taxon>
        <taxon>Euheterodonta</taxon>
        <taxon>Imparidentia</taxon>
        <taxon>Neoheterodontei</taxon>
        <taxon>Myida</taxon>
        <taxon>Myoidea</taxon>
        <taxon>Myidae</taxon>
        <taxon>Mya</taxon>
    </lineage>
</organism>
<name>A0ABY7GAX4_MYAAR</name>
<feature type="region of interest" description="Disordered" evidence="1">
    <location>
        <begin position="480"/>
        <end position="511"/>
    </location>
</feature>
<sequence>MLDVLALRGAGVYERFCEVLYTSGHAFIADFLKDEENASADTIDCRDVHKRIPVIEKTFKEQDRKTLELYINEKVKEAMLKGIWSKEAVAREKDKAIEAKQRQLEDAFAYEEKEKAFKFQIAALEKQLAESRGVVMDLKSQIGVMGSKLRETEDKFKADFSVQLKYNSANENALQRLEDKLKRSDLTLNSLENSMKKLVSIPRRNSERDQMALADFKFAFIQEDFELLVEKFNSFKALEKQNEQLIHERNYILSHLGHHSNDNKPTLLNAYRDFAVRTDEDMVTLKQKLEQHLNTIEGQQEKIQNLNKEVETQSEQKKMKQAGTVWQNALLNVMRKQLNDVKQENRKKETQIKHSEAEIAKLKARVGELETARRHESHTHQHHLYSPSSPSRMGDAESDGAVARADKSRKNSLLPPLANNNNKGMYQVQTLKSPQSKSPNRQKSSSKPVVTQRGMWERNVALPEGLITSQLRLENRGMEYPTTHLGQPPRSLGEVKMNPGAKHNKYAHVRI</sequence>
<protein>
    <submittedName>
        <fullName evidence="3">Uncharacterized protein</fullName>
    </submittedName>
</protein>
<feature type="region of interest" description="Disordered" evidence="1">
    <location>
        <begin position="370"/>
        <end position="454"/>
    </location>
</feature>
<dbReference type="EMBL" id="CP111026">
    <property type="protein sequence ID" value="WAR28361.1"/>
    <property type="molecule type" value="Genomic_DNA"/>
</dbReference>
<accession>A0ABY7GAX4</accession>
<dbReference type="Proteomes" id="UP001164746">
    <property type="component" value="Chromosome 15"/>
</dbReference>
<evidence type="ECO:0000313" key="2">
    <source>
        <dbReference type="EMBL" id="WAR28334.1"/>
    </source>
</evidence>
<feature type="compositionally biased region" description="Low complexity" evidence="1">
    <location>
        <begin position="411"/>
        <end position="422"/>
    </location>
</feature>
<keyword evidence="4" id="KW-1185">Reference proteome</keyword>
<reference evidence="3" key="1">
    <citation type="submission" date="2022-11" db="EMBL/GenBank/DDBJ databases">
        <title>Centuries of genome instability and evolution in soft-shell clam transmissible cancer (bioRxiv).</title>
        <authorList>
            <person name="Hart S.F.M."/>
            <person name="Yonemitsu M.A."/>
            <person name="Giersch R.M."/>
            <person name="Beal B.F."/>
            <person name="Arriagada G."/>
            <person name="Davis B.W."/>
            <person name="Ostrander E.A."/>
            <person name="Goff S.P."/>
            <person name="Metzger M.J."/>
        </authorList>
    </citation>
    <scope>NUCLEOTIDE SEQUENCE</scope>
    <source>
        <strain evidence="3">MELC-2E11</strain>
        <tissue evidence="3">Siphon/mantle</tissue>
    </source>
</reference>
<evidence type="ECO:0000313" key="3">
    <source>
        <dbReference type="EMBL" id="WAR28361.1"/>
    </source>
</evidence>
<gene>
    <name evidence="2" type="ORF">MAR_014038</name>
    <name evidence="3" type="ORF">MAR_014065</name>
</gene>
<dbReference type="EMBL" id="CP111026">
    <property type="protein sequence ID" value="WAR28334.1"/>
    <property type="molecule type" value="Genomic_DNA"/>
</dbReference>
<evidence type="ECO:0000256" key="1">
    <source>
        <dbReference type="SAM" id="MobiDB-lite"/>
    </source>
</evidence>